<gene>
    <name evidence="2" type="ORF">Hokovirus_2_171</name>
</gene>
<organism evidence="2">
    <name type="scientific">Hokovirus HKV1</name>
    <dbReference type="NCBI Taxonomy" id="1977638"/>
    <lineage>
        <taxon>Viruses</taxon>
        <taxon>Varidnaviria</taxon>
        <taxon>Bamfordvirae</taxon>
        <taxon>Nucleocytoviricota</taxon>
        <taxon>Megaviricetes</taxon>
        <taxon>Imitervirales</taxon>
        <taxon>Mimiviridae</taxon>
        <taxon>Klosneuvirinae</taxon>
        <taxon>Hokovirus</taxon>
    </lineage>
</organism>
<reference evidence="2" key="1">
    <citation type="journal article" date="2017" name="Science">
        <title>Giant viruses with an expanded complement of translation system components.</title>
        <authorList>
            <person name="Schulz F."/>
            <person name="Yutin N."/>
            <person name="Ivanova N.N."/>
            <person name="Ortega D.R."/>
            <person name="Lee T.K."/>
            <person name="Vierheilig J."/>
            <person name="Daims H."/>
            <person name="Horn M."/>
            <person name="Wagner M."/>
            <person name="Jensen G.J."/>
            <person name="Kyrpides N.C."/>
            <person name="Koonin E.V."/>
            <person name="Woyke T."/>
        </authorList>
    </citation>
    <scope>NUCLEOTIDE SEQUENCE</scope>
    <source>
        <strain evidence="2">HKV1</strain>
    </source>
</reference>
<evidence type="ECO:0000313" key="2">
    <source>
        <dbReference type="EMBL" id="ARF10644.1"/>
    </source>
</evidence>
<feature type="compositionally biased region" description="Basic and acidic residues" evidence="1">
    <location>
        <begin position="80"/>
        <end position="90"/>
    </location>
</feature>
<protein>
    <submittedName>
        <fullName evidence="2">Uncharacterized protein</fullName>
    </submittedName>
</protein>
<accession>A0A1V0SG75</accession>
<evidence type="ECO:0000256" key="1">
    <source>
        <dbReference type="SAM" id="MobiDB-lite"/>
    </source>
</evidence>
<proteinExistence type="predicted"/>
<name>A0A1V0SG75_9VIRU</name>
<feature type="region of interest" description="Disordered" evidence="1">
    <location>
        <begin position="74"/>
        <end position="103"/>
    </location>
</feature>
<sequence length="140" mass="16721">MLDLLQYSSFKELKTYLEIAKSNNDKNMEKNIRILMKKKLLEHEQNINKQKIINNKQGTNNKQNNREIKQEIKNTINQETKQEVSKRDISKQNNINESKKNSLYNRNAMYKNINDRLKFQSQLISNINNNGKTNFEKPYL</sequence>
<feature type="compositionally biased region" description="Polar residues" evidence="1">
    <location>
        <begin position="91"/>
        <end position="103"/>
    </location>
</feature>
<dbReference type="EMBL" id="KY684104">
    <property type="protein sequence ID" value="ARF10644.1"/>
    <property type="molecule type" value="Genomic_DNA"/>
</dbReference>